<evidence type="ECO:0000313" key="2">
    <source>
        <dbReference type="EMBL" id="HDX32098.1"/>
    </source>
</evidence>
<dbReference type="InterPro" id="IPR004675">
    <property type="entry name" value="AhpD_core"/>
</dbReference>
<dbReference type="InterPro" id="IPR003779">
    <property type="entry name" value="CMD-like"/>
</dbReference>
<dbReference type="SUPFAM" id="SSF69118">
    <property type="entry name" value="AhpD-like"/>
    <property type="match status" value="1"/>
</dbReference>
<dbReference type="InterPro" id="IPR010195">
    <property type="entry name" value="Uncharacterised_peroxidase-rel"/>
</dbReference>
<accession>A0A7C1FPU9</accession>
<dbReference type="GO" id="GO:0051920">
    <property type="term" value="F:peroxiredoxin activity"/>
    <property type="evidence" value="ECO:0007669"/>
    <property type="project" value="InterPro"/>
</dbReference>
<dbReference type="EMBL" id="DSMG01000116">
    <property type="protein sequence ID" value="HDX32098.1"/>
    <property type="molecule type" value="Genomic_DNA"/>
</dbReference>
<keyword evidence="2" id="KW-0560">Oxidoreductase</keyword>
<evidence type="ECO:0000259" key="1">
    <source>
        <dbReference type="Pfam" id="PF02627"/>
    </source>
</evidence>
<gene>
    <name evidence="2" type="ORF">ENQ20_11505</name>
</gene>
<dbReference type="Gene3D" id="1.20.1290.10">
    <property type="entry name" value="AhpD-like"/>
    <property type="match status" value="1"/>
</dbReference>
<feature type="domain" description="Carboxymuconolactone decarboxylase-like" evidence="1">
    <location>
        <begin position="52"/>
        <end position="103"/>
    </location>
</feature>
<dbReference type="InterPro" id="IPR029032">
    <property type="entry name" value="AhpD-like"/>
</dbReference>
<sequence>MSSASDRETADFTWLHLPDFATLDADAAALLEKARANVGFLPNVLAAYTIRPDHMLRWIKHFNAILRGESGLTPAEREMIGVVVSAENRCLYCLVSHGAELRRLTGDPILADQLSYDYRRAPLDERTRAMLDYAVKITRAPVECNQTDIEHLRRLGFSDRDIFDIIETTAMFNFTNRLASATGMLPNPEYYRQGRS</sequence>
<comment type="caution">
    <text evidence="2">The sequence shown here is derived from an EMBL/GenBank/DDBJ whole genome shotgun (WGS) entry which is preliminary data.</text>
</comment>
<dbReference type="AlphaFoldDB" id="A0A7C1FPU9"/>
<name>A0A7C1FPU9_9CHLR</name>
<dbReference type="NCBIfam" id="TIGR00778">
    <property type="entry name" value="ahpD_dom"/>
    <property type="match status" value="1"/>
</dbReference>
<keyword evidence="2" id="KW-0575">Peroxidase</keyword>
<dbReference type="Pfam" id="PF02627">
    <property type="entry name" value="CMD"/>
    <property type="match status" value="1"/>
</dbReference>
<dbReference type="NCBIfam" id="TIGR01926">
    <property type="entry name" value="peroxid_rel"/>
    <property type="match status" value="1"/>
</dbReference>
<reference evidence="2" key="1">
    <citation type="journal article" date="2020" name="mSystems">
        <title>Genome- and Community-Level Interaction Insights into Carbon Utilization and Element Cycling Functions of Hydrothermarchaeota in Hydrothermal Sediment.</title>
        <authorList>
            <person name="Zhou Z."/>
            <person name="Liu Y."/>
            <person name="Xu W."/>
            <person name="Pan J."/>
            <person name="Luo Z.H."/>
            <person name="Li M."/>
        </authorList>
    </citation>
    <scope>NUCLEOTIDE SEQUENCE [LARGE SCALE GENOMIC DNA]</scope>
    <source>
        <strain evidence="2">SpSt-289</strain>
    </source>
</reference>
<proteinExistence type="predicted"/>
<organism evidence="2">
    <name type="scientific">Caldilinea aerophila</name>
    <dbReference type="NCBI Taxonomy" id="133453"/>
    <lineage>
        <taxon>Bacteria</taxon>
        <taxon>Bacillati</taxon>
        <taxon>Chloroflexota</taxon>
        <taxon>Caldilineae</taxon>
        <taxon>Caldilineales</taxon>
        <taxon>Caldilineaceae</taxon>
        <taxon>Caldilinea</taxon>
    </lineage>
</organism>
<dbReference type="PANTHER" id="PTHR35446:SF2">
    <property type="entry name" value="CARBOXYMUCONOLACTONE DECARBOXYLASE-LIKE DOMAIN-CONTAINING PROTEIN"/>
    <property type="match status" value="1"/>
</dbReference>
<dbReference type="PANTHER" id="PTHR35446">
    <property type="entry name" value="SI:CH211-175M2.5"/>
    <property type="match status" value="1"/>
</dbReference>
<dbReference type="Gene3D" id="1.20.5.810">
    <property type="entry name" value="AhpD-like"/>
    <property type="match status" value="1"/>
</dbReference>
<protein>
    <submittedName>
        <fullName evidence="2">Alkylhydroperoxidase</fullName>
    </submittedName>
</protein>